<keyword evidence="2" id="KW-1185">Reference proteome</keyword>
<organism evidence="1 2">
    <name type="scientific">Coemansia aciculifera</name>
    <dbReference type="NCBI Taxonomy" id="417176"/>
    <lineage>
        <taxon>Eukaryota</taxon>
        <taxon>Fungi</taxon>
        <taxon>Fungi incertae sedis</taxon>
        <taxon>Zoopagomycota</taxon>
        <taxon>Kickxellomycotina</taxon>
        <taxon>Kickxellomycetes</taxon>
        <taxon>Kickxellales</taxon>
        <taxon>Kickxellaceae</taxon>
        <taxon>Coemansia</taxon>
    </lineage>
</organism>
<protein>
    <submittedName>
        <fullName evidence="1">Bifunctional purine biosynthesis protein PurH</fullName>
    </submittedName>
</protein>
<accession>A0ACC1LU15</accession>
<proteinExistence type="predicted"/>
<dbReference type="Proteomes" id="UP001139981">
    <property type="component" value="Unassembled WGS sequence"/>
</dbReference>
<gene>
    <name evidence="1" type="primary">HGT20_5</name>
    <name evidence="1" type="ORF">IWW38_006082</name>
</gene>
<dbReference type="EMBL" id="JANBVB010003273">
    <property type="protein sequence ID" value="KAJ2879645.1"/>
    <property type="molecule type" value="Genomic_DNA"/>
</dbReference>
<evidence type="ECO:0000313" key="2">
    <source>
        <dbReference type="Proteomes" id="UP001139981"/>
    </source>
</evidence>
<reference evidence="1" key="1">
    <citation type="submission" date="2022-07" db="EMBL/GenBank/DDBJ databases">
        <title>Phylogenomic reconstructions and comparative analyses of Kickxellomycotina fungi.</title>
        <authorList>
            <person name="Reynolds N.K."/>
            <person name="Stajich J.E."/>
            <person name="Barry K."/>
            <person name="Grigoriev I.V."/>
            <person name="Crous P."/>
            <person name="Smith M.E."/>
        </authorList>
    </citation>
    <scope>NUCLEOTIDE SEQUENCE</scope>
    <source>
        <strain evidence="1">CBS 190363</strain>
    </source>
</reference>
<feature type="non-terminal residue" evidence="1">
    <location>
        <position position="178"/>
    </location>
</feature>
<name>A0ACC1LU15_9FUNG</name>
<comment type="caution">
    <text evidence="1">The sequence shown here is derived from an EMBL/GenBank/DDBJ whole genome shotgun (WGS) entry which is preliminary data.</text>
</comment>
<evidence type="ECO:0000313" key="1">
    <source>
        <dbReference type="EMBL" id="KAJ2879645.1"/>
    </source>
</evidence>
<sequence length="178" mass="19409">MPESPKYLISQGRVAEATSALRYLRPGFNIANELQEMMSSSGLGDTNAQAVERSNEDGFIPDTCSELKAVEERKPETTSVYSTSRANIGSVGLVDIIKGRTPDVIWHTLFCTLFLMGFQQWTGAKGIVFYSTEILVQVLNLSPDQVKHTPNSAQWVTIGLAGTGILAVLASMNLVDRL</sequence>